<dbReference type="InterPro" id="IPR001461">
    <property type="entry name" value="Aspartic_peptidase_A1"/>
</dbReference>
<feature type="signal peptide" evidence="2">
    <location>
        <begin position="1"/>
        <end position="28"/>
    </location>
</feature>
<feature type="domain" description="Xylanase inhibitor N-terminal" evidence="3">
    <location>
        <begin position="128"/>
        <end position="201"/>
    </location>
</feature>
<comment type="similarity">
    <text evidence="1">Belongs to the peptidase A1 family.</text>
</comment>
<name>A0ABR2M2F8_9ASPA</name>
<evidence type="ECO:0000313" key="4">
    <source>
        <dbReference type="EMBL" id="KAK8958117.1"/>
    </source>
</evidence>
<dbReference type="Proteomes" id="UP001412067">
    <property type="component" value="Unassembled WGS sequence"/>
</dbReference>
<keyword evidence="2" id="KW-0732">Signal</keyword>
<dbReference type="PANTHER" id="PTHR13683:SF750">
    <property type="entry name" value="ASPARTYL PROTEASE AED1"/>
    <property type="match status" value="1"/>
</dbReference>
<dbReference type="SUPFAM" id="SSF50630">
    <property type="entry name" value="Acid proteases"/>
    <property type="match status" value="1"/>
</dbReference>
<comment type="caution">
    <text evidence="4">The sequence shown here is derived from an EMBL/GenBank/DDBJ whole genome shotgun (WGS) entry which is preliminary data.</text>
</comment>
<dbReference type="Gene3D" id="2.40.70.10">
    <property type="entry name" value="Acid Proteases"/>
    <property type="match status" value="1"/>
</dbReference>
<proteinExistence type="inferred from homology"/>
<accession>A0ABR2M2F8</accession>
<feature type="chain" id="PRO_5047365233" description="Xylanase inhibitor N-terminal domain-containing protein" evidence="2">
    <location>
        <begin position="29"/>
        <end position="238"/>
    </location>
</feature>
<keyword evidence="5" id="KW-1185">Reference proteome</keyword>
<dbReference type="InterPro" id="IPR032861">
    <property type="entry name" value="TAXi_N"/>
</dbReference>
<sequence>MFRICLHWMRTSLLLVFLSLQFVDFSSSSSPPFTILPVFTIVASLSASAALHERVSVSFAPGAIQIVKDKERRWWICAISPALPDFLVIPPFAASSSAAFAILPSRLAVLLRIREFLRLPYSKFDIFTDNSRTQVSLVVDATTFTADSIPNFQQACRHDNNRLFGKSNGLSGLGRDSVSILSQTTQRYYKVFSHCLPSRSSKAMLDYFSFVPAAPPKVFNIYTPIQTNTDMLYLYFLN</sequence>
<evidence type="ECO:0000313" key="5">
    <source>
        <dbReference type="Proteomes" id="UP001412067"/>
    </source>
</evidence>
<dbReference type="Pfam" id="PF14543">
    <property type="entry name" value="TAXi_N"/>
    <property type="match status" value="1"/>
</dbReference>
<evidence type="ECO:0000256" key="1">
    <source>
        <dbReference type="ARBA" id="ARBA00007447"/>
    </source>
</evidence>
<evidence type="ECO:0000256" key="2">
    <source>
        <dbReference type="SAM" id="SignalP"/>
    </source>
</evidence>
<gene>
    <name evidence="4" type="ORF">KSP40_PGU017526</name>
</gene>
<dbReference type="InterPro" id="IPR021109">
    <property type="entry name" value="Peptidase_aspartic_dom_sf"/>
</dbReference>
<dbReference type="EMBL" id="JBBWWR010000012">
    <property type="protein sequence ID" value="KAK8958117.1"/>
    <property type="molecule type" value="Genomic_DNA"/>
</dbReference>
<reference evidence="4 5" key="1">
    <citation type="journal article" date="2022" name="Nat. Plants">
        <title>Genomes of leafy and leafless Platanthera orchids illuminate the evolution of mycoheterotrophy.</title>
        <authorList>
            <person name="Li M.H."/>
            <person name="Liu K.W."/>
            <person name="Li Z."/>
            <person name="Lu H.C."/>
            <person name="Ye Q.L."/>
            <person name="Zhang D."/>
            <person name="Wang J.Y."/>
            <person name="Li Y.F."/>
            <person name="Zhong Z.M."/>
            <person name="Liu X."/>
            <person name="Yu X."/>
            <person name="Liu D.K."/>
            <person name="Tu X.D."/>
            <person name="Liu B."/>
            <person name="Hao Y."/>
            <person name="Liao X.Y."/>
            <person name="Jiang Y.T."/>
            <person name="Sun W.H."/>
            <person name="Chen J."/>
            <person name="Chen Y.Q."/>
            <person name="Ai Y."/>
            <person name="Zhai J.W."/>
            <person name="Wu S.S."/>
            <person name="Zhou Z."/>
            <person name="Hsiao Y.Y."/>
            <person name="Wu W.L."/>
            <person name="Chen Y.Y."/>
            <person name="Lin Y.F."/>
            <person name="Hsu J.L."/>
            <person name="Li C.Y."/>
            <person name="Wang Z.W."/>
            <person name="Zhao X."/>
            <person name="Zhong W.Y."/>
            <person name="Ma X.K."/>
            <person name="Ma L."/>
            <person name="Huang J."/>
            <person name="Chen G.Z."/>
            <person name="Huang M.Z."/>
            <person name="Huang L."/>
            <person name="Peng D.H."/>
            <person name="Luo Y.B."/>
            <person name="Zou S.Q."/>
            <person name="Chen S.P."/>
            <person name="Lan S."/>
            <person name="Tsai W.C."/>
            <person name="Van de Peer Y."/>
            <person name="Liu Z.J."/>
        </authorList>
    </citation>
    <scope>NUCLEOTIDE SEQUENCE [LARGE SCALE GENOMIC DNA]</scope>
    <source>
        <strain evidence="4">Lor288</strain>
    </source>
</reference>
<protein>
    <recommendedName>
        <fullName evidence="3">Xylanase inhibitor N-terminal domain-containing protein</fullName>
    </recommendedName>
</protein>
<dbReference type="PANTHER" id="PTHR13683">
    <property type="entry name" value="ASPARTYL PROTEASES"/>
    <property type="match status" value="1"/>
</dbReference>
<organism evidence="4 5">
    <name type="scientific">Platanthera guangdongensis</name>
    <dbReference type="NCBI Taxonomy" id="2320717"/>
    <lineage>
        <taxon>Eukaryota</taxon>
        <taxon>Viridiplantae</taxon>
        <taxon>Streptophyta</taxon>
        <taxon>Embryophyta</taxon>
        <taxon>Tracheophyta</taxon>
        <taxon>Spermatophyta</taxon>
        <taxon>Magnoliopsida</taxon>
        <taxon>Liliopsida</taxon>
        <taxon>Asparagales</taxon>
        <taxon>Orchidaceae</taxon>
        <taxon>Orchidoideae</taxon>
        <taxon>Orchideae</taxon>
        <taxon>Orchidinae</taxon>
        <taxon>Platanthera</taxon>
    </lineage>
</organism>
<evidence type="ECO:0000259" key="3">
    <source>
        <dbReference type="Pfam" id="PF14543"/>
    </source>
</evidence>